<feature type="transmembrane region" description="Helical" evidence="5">
    <location>
        <begin position="292"/>
        <end position="313"/>
    </location>
</feature>
<sequence length="493" mass="55855">MKRRDNKIAVSSNIMDNQTYMKKRIGLDVSFDLGFREITLLRKKVQLYYVTGLCDSVIIQEILETLIQINDNEANSKKLKEIVNNRLVHQQVEEVETMDEVVDNLLSGLIIVFVNGEKIAFVIDVRNYPGRTPEEPDTERVIRGSRDGYTENIVESTALTRRRIRDARLRNEMLKVGERSKTDVCVTYLEDVADDGLVKTIKDKIEKIEVDGITMADKTLEEFIIDRKWSPYPLVRYTERPDVAASHLLEGHVIVFVDTSPSAIILPTTFFHHMQHAEEYREAPLTGTFIRLIRFIAVFISLYLLPVWLLFVIEPTFLPKELAFIGPNEEGNIPITYQIILGIIGLEFLRMAAIHTPTPLATAMGLIAAVLIGQIAIDVGMFGPEVILYISVSAIGSYVTPSYELSVANKLINLGLVLAVGFFGVYGLTIGVLSHLLFLIHLRSIKTPYLWPFIPFNPRAMLQIIFRVPKPYSNSRPSIVHPKNNYSQPIKKS</sequence>
<name>A0AAC9NL79_VIRHA</name>
<evidence type="ECO:0000256" key="5">
    <source>
        <dbReference type="SAM" id="Phobius"/>
    </source>
</evidence>
<feature type="transmembrane region" description="Helical" evidence="5">
    <location>
        <begin position="411"/>
        <end position="440"/>
    </location>
</feature>
<accession>A0AAC9NL79</accession>
<evidence type="ECO:0000256" key="3">
    <source>
        <dbReference type="ARBA" id="ARBA00023136"/>
    </source>
</evidence>
<evidence type="ECO:0000256" key="4">
    <source>
        <dbReference type="PIRNR" id="PIRNR005690"/>
    </source>
</evidence>
<gene>
    <name evidence="6" type="ORF">BME96_09485</name>
</gene>
<evidence type="ECO:0000256" key="2">
    <source>
        <dbReference type="ARBA" id="ARBA00005278"/>
    </source>
</evidence>
<reference evidence="6 7" key="1">
    <citation type="submission" date="2016-11" db="EMBL/GenBank/DDBJ databases">
        <title>Complete genome sequencing of Virgibacillus halodenitrificans PDB-F2.</title>
        <authorList>
            <person name="Sun Z."/>
            <person name="Zhou Y."/>
            <person name="Li H."/>
        </authorList>
    </citation>
    <scope>NUCLEOTIDE SEQUENCE [LARGE SCALE GENOMIC DNA]</scope>
    <source>
        <strain evidence="6 7">PDB-F2</strain>
    </source>
</reference>
<dbReference type="InterPro" id="IPR050768">
    <property type="entry name" value="UPF0353/GerABKA_families"/>
</dbReference>
<keyword evidence="3 4" id="KW-0472">Membrane</keyword>
<organism evidence="6 7">
    <name type="scientific">Virgibacillus halodenitrificans</name>
    <name type="common">Bacillus halodenitrificans</name>
    <dbReference type="NCBI Taxonomy" id="1482"/>
    <lineage>
        <taxon>Bacteria</taxon>
        <taxon>Bacillati</taxon>
        <taxon>Bacillota</taxon>
        <taxon>Bacilli</taxon>
        <taxon>Bacillales</taxon>
        <taxon>Bacillaceae</taxon>
        <taxon>Virgibacillus</taxon>
    </lineage>
</organism>
<dbReference type="GeneID" id="71514623"/>
<keyword evidence="5" id="KW-1133">Transmembrane helix</keyword>
<dbReference type="EMBL" id="CP017962">
    <property type="protein sequence ID" value="APC48386.1"/>
    <property type="molecule type" value="Genomic_DNA"/>
</dbReference>
<dbReference type="AlphaFoldDB" id="A0AAC9NL79"/>
<dbReference type="PANTHER" id="PTHR22550">
    <property type="entry name" value="SPORE GERMINATION PROTEIN"/>
    <property type="match status" value="1"/>
</dbReference>
<evidence type="ECO:0000313" key="6">
    <source>
        <dbReference type="EMBL" id="APC48386.1"/>
    </source>
</evidence>
<dbReference type="GO" id="GO:0009847">
    <property type="term" value="P:spore germination"/>
    <property type="evidence" value="ECO:0007669"/>
    <property type="project" value="UniProtKB-UniRule"/>
</dbReference>
<protein>
    <submittedName>
        <fullName evidence="6">Spore germination protein</fullName>
    </submittedName>
</protein>
<evidence type="ECO:0000313" key="7">
    <source>
        <dbReference type="Proteomes" id="UP000182945"/>
    </source>
</evidence>
<dbReference type="KEGG" id="vhl:BME96_09485"/>
<comment type="subcellular location">
    <subcellularLocation>
        <location evidence="4">Cell membrane</location>
    </subcellularLocation>
    <subcellularLocation>
        <location evidence="1">Membrane</location>
        <topology evidence="1">Multi-pass membrane protein</topology>
    </subcellularLocation>
</comment>
<dbReference type="RefSeq" id="WP_071648966.1">
    <property type="nucleotide sequence ID" value="NZ_CP017962.1"/>
</dbReference>
<dbReference type="Proteomes" id="UP000182945">
    <property type="component" value="Chromosome"/>
</dbReference>
<dbReference type="PANTHER" id="PTHR22550:SF9">
    <property type="entry name" value="STAGE V SPORULATION PROTEIN AF"/>
    <property type="match status" value="1"/>
</dbReference>
<dbReference type="GO" id="GO:0005886">
    <property type="term" value="C:plasma membrane"/>
    <property type="evidence" value="ECO:0007669"/>
    <property type="project" value="UniProtKB-SubCell"/>
</dbReference>
<comment type="similarity">
    <text evidence="2 4">Belongs to the GerABKA family.</text>
</comment>
<dbReference type="PIRSF" id="PIRSF005690">
    <property type="entry name" value="GerBA"/>
    <property type="match status" value="1"/>
</dbReference>
<proteinExistence type="inferred from homology"/>
<dbReference type="InterPro" id="IPR004995">
    <property type="entry name" value="Spore_Ger"/>
</dbReference>
<dbReference type="Pfam" id="PF03323">
    <property type="entry name" value="GerA"/>
    <property type="match status" value="1"/>
</dbReference>
<keyword evidence="5" id="KW-0812">Transmembrane</keyword>
<evidence type="ECO:0000256" key="1">
    <source>
        <dbReference type="ARBA" id="ARBA00004141"/>
    </source>
</evidence>